<gene>
    <name evidence="2" type="ORF">AA0114_g3939</name>
</gene>
<organism evidence="2 3">
    <name type="scientific">Alternaria tenuissima</name>
    <dbReference type="NCBI Taxonomy" id="119927"/>
    <lineage>
        <taxon>Eukaryota</taxon>
        <taxon>Fungi</taxon>
        <taxon>Dikarya</taxon>
        <taxon>Ascomycota</taxon>
        <taxon>Pezizomycotina</taxon>
        <taxon>Dothideomycetes</taxon>
        <taxon>Pleosporomycetidae</taxon>
        <taxon>Pleosporales</taxon>
        <taxon>Pleosporineae</taxon>
        <taxon>Pleosporaceae</taxon>
        <taxon>Alternaria</taxon>
        <taxon>Alternaria sect. Alternaria</taxon>
        <taxon>Alternaria alternata complex</taxon>
    </lineage>
</organism>
<protein>
    <recommendedName>
        <fullName evidence="4">Pcc1-domain-containing protein</fullName>
    </recommendedName>
</protein>
<dbReference type="GO" id="GO:0000408">
    <property type="term" value="C:EKC/KEOPS complex"/>
    <property type="evidence" value="ECO:0007669"/>
    <property type="project" value="TreeGrafter"/>
</dbReference>
<evidence type="ECO:0000313" key="3">
    <source>
        <dbReference type="Proteomes" id="UP000292402"/>
    </source>
</evidence>
<dbReference type="InterPro" id="IPR015419">
    <property type="entry name" value="CTAG/Pcc1"/>
</dbReference>
<dbReference type="FunFam" id="3.30.310.50:FF:000011">
    <property type="entry name" value="Transcription factor Pcc1"/>
    <property type="match status" value="1"/>
</dbReference>
<reference evidence="3" key="1">
    <citation type="journal article" date="2019" name="bioRxiv">
        <title>Genomics, evolutionary history and diagnostics of the Alternaria alternata species group including apple and Asian pear pathotypes.</title>
        <authorList>
            <person name="Armitage A.D."/>
            <person name="Cockerton H.M."/>
            <person name="Sreenivasaprasad S."/>
            <person name="Woodhall J.W."/>
            <person name="Lane C.R."/>
            <person name="Harrison R.J."/>
            <person name="Clarkson J.P."/>
        </authorList>
    </citation>
    <scope>NUCLEOTIDE SEQUENCE [LARGE SCALE GENOMIC DNA]</scope>
    <source>
        <strain evidence="3">FERA 1082</strain>
    </source>
</reference>
<dbReference type="GO" id="GO:0070525">
    <property type="term" value="P:tRNA threonylcarbamoyladenosine metabolic process"/>
    <property type="evidence" value="ECO:0007669"/>
    <property type="project" value="TreeGrafter"/>
</dbReference>
<comment type="caution">
    <text evidence="2">The sequence shown here is derived from an EMBL/GenBank/DDBJ whole genome shotgun (WGS) entry which is preliminary data.</text>
</comment>
<name>A0A4Q4MNF8_9PLEO</name>
<evidence type="ECO:0008006" key="4">
    <source>
        <dbReference type="Google" id="ProtNLM"/>
    </source>
</evidence>
<dbReference type="Proteomes" id="UP000292402">
    <property type="component" value="Unassembled WGS sequence"/>
</dbReference>
<dbReference type="Gene3D" id="3.30.310.50">
    <property type="entry name" value="Alpha-D-phosphohexomutase, C-terminal domain"/>
    <property type="match status" value="1"/>
</dbReference>
<dbReference type="EMBL" id="PDXA01000010">
    <property type="protein sequence ID" value="RYN54638.1"/>
    <property type="molecule type" value="Genomic_DNA"/>
</dbReference>
<proteinExistence type="inferred from homology"/>
<accession>A0A4Q4MNF8</accession>
<dbReference type="AlphaFoldDB" id="A0A4Q4MNF8"/>
<dbReference type="PANTHER" id="PTHR31283:SF5">
    <property type="entry name" value="EKC_KEOPS COMPLEX SUBUNIT LAGE3"/>
    <property type="match status" value="1"/>
</dbReference>
<evidence type="ECO:0000256" key="1">
    <source>
        <dbReference type="ARBA" id="ARBA00007073"/>
    </source>
</evidence>
<comment type="similarity">
    <text evidence="1">Belongs to the CTAG/PCC1 family.</text>
</comment>
<sequence>MYLAWAAGHSSTGRALPHRDGIYPSPTLLRFEPHREDRATFSTRRFTQGTNMADQKDWKHDDFPCTLTLNIPFPSAHLAQTAQRAISVDAELSPLVRRAFSLSTSPESPQESVLKVKYAATTNRMLRVAVNGFIESIGVVIGVMKELDTDIVYEPTKEGLEGVQGLDAAKVG</sequence>
<dbReference type="Pfam" id="PF09341">
    <property type="entry name" value="Pcc1"/>
    <property type="match status" value="1"/>
</dbReference>
<evidence type="ECO:0000313" key="2">
    <source>
        <dbReference type="EMBL" id="RYN54638.1"/>
    </source>
</evidence>
<dbReference type="PANTHER" id="PTHR31283">
    <property type="entry name" value="EKC/KEOPS COMPLEX SUBUNIT PCC1 FAMILY MEMBER"/>
    <property type="match status" value="1"/>
</dbReference>